<dbReference type="EMBL" id="VICG01000006">
    <property type="protein sequence ID" value="KAA8571347.1"/>
    <property type="molecule type" value="Genomic_DNA"/>
</dbReference>
<comment type="caution">
    <text evidence="2">The sequence shown here is derived from an EMBL/GenBank/DDBJ whole genome shotgun (WGS) entry which is preliminary data.</text>
</comment>
<keyword evidence="3" id="KW-1185">Reference proteome</keyword>
<name>A0A5M9JRN3_MONFR</name>
<proteinExistence type="predicted"/>
<sequence length="66" mass="7389">MNTSQVVGLISYVVVVVLLGVVQFGSRCGPKNGCAIRWKSWFRIIDTLYSRSMLVICQSGLHLQFI</sequence>
<protein>
    <submittedName>
        <fullName evidence="2">Uncharacterized protein</fullName>
    </submittedName>
</protein>
<dbReference type="Proteomes" id="UP000322873">
    <property type="component" value="Unassembled WGS sequence"/>
</dbReference>
<keyword evidence="1" id="KW-0812">Transmembrane</keyword>
<reference evidence="2 3" key="1">
    <citation type="submission" date="2019-06" db="EMBL/GenBank/DDBJ databases">
        <title>Genome Sequence of the Brown Rot Fungal Pathogen Monilinia fructicola.</title>
        <authorList>
            <person name="De Miccolis Angelini R.M."/>
            <person name="Landi L."/>
            <person name="Abate D."/>
            <person name="Pollastro S."/>
            <person name="Romanazzi G."/>
            <person name="Faretra F."/>
        </authorList>
    </citation>
    <scope>NUCLEOTIDE SEQUENCE [LARGE SCALE GENOMIC DNA]</scope>
    <source>
        <strain evidence="2 3">Mfrc123</strain>
    </source>
</reference>
<dbReference type="AlphaFoldDB" id="A0A5M9JRN3"/>
<evidence type="ECO:0000313" key="2">
    <source>
        <dbReference type="EMBL" id="KAA8571347.1"/>
    </source>
</evidence>
<keyword evidence="1" id="KW-0472">Membrane</keyword>
<evidence type="ECO:0000256" key="1">
    <source>
        <dbReference type="SAM" id="Phobius"/>
    </source>
</evidence>
<keyword evidence="1" id="KW-1133">Transmembrane helix</keyword>
<accession>A0A5M9JRN3</accession>
<feature type="transmembrane region" description="Helical" evidence="1">
    <location>
        <begin position="6"/>
        <end position="24"/>
    </location>
</feature>
<gene>
    <name evidence="2" type="ORF">EYC84_000667</name>
</gene>
<organism evidence="2 3">
    <name type="scientific">Monilinia fructicola</name>
    <name type="common">Brown rot fungus</name>
    <name type="synonym">Ciboria fructicola</name>
    <dbReference type="NCBI Taxonomy" id="38448"/>
    <lineage>
        <taxon>Eukaryota</taxon>
        <taxon>Fungi</taxon>
        <taxon>Dikarya</taxon>
        <taxon>Ascomycota</taxon>
        <taxon>Pezizomycotina</taxon>
        <taxon>Leotiomycetes</taxon>
        <taxon>Helotiales</taxon>
        <taxon>Sclerotiniaceae</taxon>
        <taxon>Monilinia</taxon>
    </lineage>
</organism>
<evidence type="ECO:0000313" key="3">
    <source>
        <dbReference type="Proteomes" id="UP000322873"/>
    </source>
</evidence>